<keyword evidence="2" id="KW-1133">Transmembrane helix</keyword>
<proteinExistence type="predicted"/>
<evidence type="ECO:0000256" key="1">
    <source>
        <dbReference type="SAM" id="MobiDB-lite"/>
    </source>
</evidence>
<feature type="transmembrane region" description="Helical" evidence="2">
    <location>
        <begin position="34"/>
        <end position="56"/>
    </location>
</feature>
<dbReference type="RefSeq" id="WP_349231921.1">
    <property type="nucleotide sequence ID" value="NZ_JBBMFK010000015.1"/>
</dbReference>
<keyword evidence="2" id="KW-0472">Membrane</keyword>
<comment type="caution">
    <text evidence="3">The sequence shown here is derived from an EMBL/GenBank/DDBJ whole genome shotgun (WGS) entry which is preliminary data.</text>
</comment>
<keyword evidence="2" id="KW-0812">Transmembrane</keyword>
<evidence type="ECO:0000256" key="2">
    <source>
        <dbReference type="SAM" id="Phobius"/>
    </source>
</evidence>
<dbReference type="Proteomes" id="UP001464378">
    <property type="component" value="Unassembled WGS sequence"/>
</dbReference>
<sequence>MTFLRRMKSFTLFKYLVLPALLLCAVIKKPAMQWIALLAVLLWIGLIAFEGVFRINQQRKRKSMSRRKPVPPQAPVSDGQSTPRVEQDIQTAHNELFLIRQVNYRITEQLKTSYPLVSWLWLVRPDASQLCRGGRFRIRTYNTDPFNYGEVELSDQGRLTITMLQAVPLKDAVAMELAAKDDLTQEDLLERVDVRTWYRDQGEQVLCQMIDDLNTQGHKKLLIKEDGNVVIDVAGKEQSVDLLKNFPPRIVWEDFCQILREDEITASIQNEGLALSW</sequence>
<dbReference type="EMBL" id="JBBMFK010000015">
    <property type="protein sequence ID" value="MEQ2443868.1"/>
    <property type="molecule type" value="Genomic_DNA"/>
</dbReference>
<protein>
    <submittedName>
        <fullName evidence="3">Uncharacterized protein</fullName>
    </submittedName>
</protein>
<name>A0ABV1E980_9FIRM</name>
<gene>
    <name evidence="3" type="ORF">WMO64_10385</name>
</gene>
<organism evidence="3 4">
    <name type="scientific">Pseudoflavonifractor intestinihominis</name>
    <dbReference type="NCBI Taxonomy" id="3133171"/>
    <lineage>
        <taxon>Bacteria</taxon>
        <taxon>Bacillati</taxon>
        <taxon>Bacillota</taxon>
        <taxon>Clostridia</taxon>
        <taxon>Eubacteriales</taxon>
        <taxon>Oscillospiraceae</taxon>
        <taxon>Pseudoflavonifractor</taxon>
    </lineage>
</organism>
<accession>A0ABV1E980</accession>
<keyword evidence="4" id="KW-1185">Reference proteome</keyword>
<feature type="transmembrane region" description="Helical" evidence="2">
    <location>
        <begin position="12"/>
        <end position="28"/>
    </location>
</feature>
<evidence type="ECO:0000313" key="3">
    <source>
        <dbReference type="EMBL" id="MEQ2443868.1"/>
    </source>
</evidence>
<reference evidence="3 4" key="1">
    <citation type="submission" date="2024-03" db="EMBL/GenBank/DDBJ databases">
        <title>Human intestinal bacterial collection.</title>
        <authorList>
            <person name="Pauvert C."/>
            <person name="Hitch T.C.A."/>
            <person name="Clavel T."/>
        </authorList>
    </citation>
    <scope>NUCLEOTIDE SEQUENCE [LARGE SCALE GENOMIC DNA]</scope>
    <source>
        <strain evidence="3 4">CLA-AP-H29</strain>
    </source>
</reference>
<evidence type="ECO:0000313" key="4">
    <source>
        <dbReference type="Proteomes" id="UP001464378"/>
    </source>
</evidence>
<feature type="region of interest" description="Disordered" evidence="1">
    <location>
        <begin position="63"/>
        <end position="85"/>
    </location>
</feature>